<sequence length="141" mass="16331">MLPSLVTVRLALYVFILLFSMVVFALTIVRLDYTDRKRDPRIDPLRNGEAFYDPPIPELLVASFLTMCFAPWMLFVIYRRYGHRILTKTWFELLGLFVLWGLWLGGAASATALWPDLNWCQIYKPCRILVGKSILFAVGVR</sequence>
<feature type="transmembrane region" description="Helical" evidence="1">
    <location>
        <begin position="59"/>
        <end position="78"/>
    </location>
</feature>
<name>A0A8H2W9W5_9AGAM</name>
<proteinExistence type="predicted"/>
<evidence type="ECO:0000256" key="1">
    <source>
        <dbReference type="SAM" id="Phobius"/>
    </source>
</evidence>
<dbReference type="AlphaFoldDB" id="A0A8H2W9W5"/>
<dbReference type="Proteomes" id="UP000663843">
    <property type="component" value="Unassembled WGS sequence"/>
</dbReference>
<dbReference type="EMBL" id="CAJMWT010000795">
    <property type="protein sequence ID" value="CAE6352363.1"/>
    <property type="molecule type" value="Genomic_DNA"/>
</dbReference>
<evidence type="ECO:0000313" key="3">
    <source>
        <dbReference type="Proteomes" id="UP000663843"/>
    </source>
</evidence>
<feature type="transmembrane region" description="Helical" evidence="1">
    <location>
        <begin position="12"/>
        <end position="31"/>
    </location>
</feature>
<feature type="transmembrane region" description="Helical" evidence="1">
    <location>
        <begin position="90"/>
        <end position="114"/>
    </location>
</feature>
<evidence type="ECO:0000313" key="2">
    <source>
        <dbReference type="EMBL" id="CAE6352363.1"/>
    </source>
</evidence>
<keyword evidence="1" id="KW-0472">Membrane</keyword>
<organism evidence="2 3">
    <name type="scientific">Rhizoctonia solani</name>
    <dbReference type="NCBI Taxonomy" id="456999"/>
    <lineage>
        <taxon>Eukaryota</taxon>
        <taxon>Fungi</taxon>
        <taxon>Dikarya</taxon>
        <taxon>Basidiomycota</taxon>
        <taxon>Agaricomycotina</taxon>
        <taxon>Agaricomycetes</taxon>
        <taxon>Cantharellales</taxon>
        <taxon>Ceratobasidiaceae</taxon>
        <taxon>Rhizoctonia</taxon>
    </lineage>
</organism>
<accession>A0A8H2W9W5</accession>
<gene>
    <name evidence="2" type="ORF">RDB_LOCUS7575</name>
</gene>
<keyword evidence="1" id="KW-0812">Transmembrane</keyword>
<comment type="caution">
    <text evidence="2">The sequence shown here is derived from an EMBL/GenBank/DDBJ whole genome shotgun (WGS) entry which is preliminary data.</text>
</comment>
<keyword evidence="1" id="KW-1133">Transmembrane helix</keyword>
<protein>
    <submittedName>
        <fullName evidence="2">Uncharacterized protein</fullName>
    </submittedName>
</protein>
<reference evidence="2" key="1">
    <citation type="submission" date="2021-01" db="EMBL/GenBank/DDBJ databases">
        <authorList>
            <person name="Kaushik A."/>
        </authorList>
    </citation>
    <scope>NUCLEOTIDE SEQUENCE</scope>
    <source>
        <strain evidence="2">AG2-2IIIB</strain>
    </source>
</reference>